<proteinExistence type="inferred from homology"/>
<dbReference type="GO" id="GO:0003746">
    <property type="term" value="F:translation elongation factor activity"/>
    <property type="evidence" value="ECO:0007669"/>
    <property type="project" value="UniProtKB-KW"/>
</dbReference>
<evidence type="ECO:0000256" key="3">
    <source>
        <dbReference type="ARBA" id="ARBA00022768"/>
    </source>
</evidence>
<keyword evidence="2" id="KW-0547">Nucleotide-binding</keyword>
<gene>
    <name evidence="7" type="ORF">CQW23_33569</name>
</gene>
<evidence type="ECO:0000313" key="8">
    <source>
        <dbReference type="Proteomes" id="UP000224567"/>
    </source>
</evidence>
<keyword evidence="8" id="KW-1185">Reference proteome</keyword>
<dbReference type="PANTHER" id="PTHR44830:SF1">
    <property type="entry name" value="TR-TYPE G DOMAIN-CONTAINING PROTEIN"/>
    <property type="match status" value="1"/>
</dbReference>
<evidence type="ECO:0000256" key="5">
    <source>
        <dbReference type="ARBA" id="ARBA00023134"/>
    </source>
</evidence>
<evidence type="ECO:0000256" key="1">
    <source>
        <dbReference type="ARBA" id="ARBA00007249"/>
    </source>
</evidence>
<comment type="caution">
    <text evidence="7">The sequence shown here is derived from an EMBL/GenBank/DDBJ whole genome shotgun (WGS) entry which is preliminary data.</text>
</comment>
<accession>A0A2G2V1G8</accession>
<dbReference type="InterPro" id="IPR009001">
    <property type="entry name" value="Transl_elong_EF1A/Init_IF2_C"/>
</dbReference>
<keyword evidence="4" id="KW-0648">Protein biosynthesis</keyword>
<dbReference type="STRING" id="33114.A0A2G2V1G8"/>
<dbReference type="PANTHER" id="PTHR44830">
    <property type="entry name" value="ELONGATION FACTOR 1 ALPHA"/>
    <property type="match status" value="1"/>
</dbReference>
<evidence type="ECO:0000259" key="6">
    <source>
        <dbReference type="Pfam" id="PF22594"/>
    </source>
</evidence>
<dbReference type="EMBL" id="MLFT02000618">
    <property type="protein sequence ID" value="PHT26822.1"/>
    <property type="molecule type" value="Genomic_DNA"/>
</dbReference>
<dbReference type="SUPFAM" id="SSF50465">
    <property type="entry name" value="EF-Tu/eEF-1alpha/eIF2-gamma C-terminal domain"/>
    <property type="match status" value="1"/>
</dbReference>
<dbReference type="Gene3D" id="2.40.30.10">
    <property type="entry name" value="Translation factors"/>
    <property type="match status" value="1"/>
</dbReference>
<evidence type="ECO:0000256" key="4">
    <source>
        <dbReference type="ARBA" id="ARBA00022917"/>
    </source>
</evidence>
<dbReference type="InterPro" id="IPR054696">
    <property type="entry name" value="GTP-eEF1A_C"/>
</dbReference>
<evidence type="ECO:0000256" key="2">
    <source>
        <dbReference type="ARBA" id="ARBA00022741"/>
    </source>
</evidence>
<dbReference type="Pfam" id="PF22594">
    <property type="entry name" value="GTP-eEF1A_C"/>
    <property type="match status" value="1"/>
</dbReference>
<sequence>MHHKALQEAPPGDNAGFNVNNVVVKDLKRDWKQICPCSRLPHRPPIAVKFAEILTKIDRWSGKEHEKEVKFLKNGDAGMVKMIPAKPMVVGTFSKYPPLGRFAVRDMHQTATVGIIRTLTRRIQPVPRSPRLFTRSAEAVCFD</sequence>
<name>A0A2G2V1G8_CAPBA</name>
<reference evidence="8" key="2">
    <citation type="journal article" date="2017" name="J. Anim. Genet.">
        <title>Multiple reference genome sequences of hot pepper reveal the massive evolution of plant disease resistance genes by retroduplication.</title>
        <authorList>
            <person name="Kim S."/>
            <person name="Park J."/>
            <person name="Yeom S.-I."/>
            <person name="Kim Y.-M."/>
            <person name="Seo E."/>
            <person name="Kim K.-T."/>
            <person name="Kim M.-S."/>
            <person name="Lee J.M."/>
            <person name="Cheong K."/>
            <person name="Shin H.-S."/>
            <person name="Kim S.-B."/>
            <person name="Han K."/>
            <person name="Lee J."/>
            <person name="Park M."/>
            <person name="Lee H.-A."/>
            <person name="Lee H.-Y."/>
            <person name="Lee Y."/>
            <person name="Oh S."/>
            <person name="Lee J.H."/>
            <person name="Choi E."/>
            <person name="Choi E."/>
            <person name="Lee S.E."/>
            <person name="Jeon J."/>
            <person name="Kim H."/>
            <person name="Choi G."/>
            <person name="Song H."/>
            <person name="Lee J."/>
            <person name="Lee S.-C."/>
            <person name="Kwon J.-K."/>
            <person name="Lee H.-Y."/>
            <person name="Koo N."/>
            <person name="Hong Y."/>
            <person name="Kim R.W."/>
            <person name="Kang W.-H."/>
            <person name="Huh J.H."/>
            <person name="Kang B.-C."/>
            <person name="Yang T.-J."/>
            <person name="Lee Y.-H."/>
            <person name="Bennetzen J.L."/>
            <person name="Choi D."/>
        </authorList>
    </citation>
    <scope>NUCLEOTIDE SEQUENCE [LARGE SCALE GENOMIC DNA]</scope>
    <source>
        <strain evidence="8">cv. PBC81</strain>
    </source>
</reference>
<dbReference type="FunFam" id="2.40.30.10:FF:000005">
    <property type="entry name" value="Elongation factor 1-alpha"/>
    <property type="match status" value="1"/>
</dbReference>
<keyword evidence="3 7" id="KW-0251">Elongation factor</keyword>
<evidence type="ECO:0000313" key="7">
    <source>
        <dbReference type="EMBL" id="PHT26822.1"/>
    </source>
</evidence>
<reference evidence="7 8" key="1">
    <citation type="journal article" date="2017" name="Genome Biol.">
        <title>New reference genome sequences of hot pepper reveal the massive evolution of plant disease-resistance genes by retroduplication.</title>
        <authorList>
            <person name="Kim S."/>
            <person name="Park J."/>
            <person name="Yeom S.I."/>
            <person name="Kim Y.M."/>
            <person name="Seo E."/>
            <person name="Kim K.T."/>
            <person name="Kim M.S."/>
            <person name="Lee J.M."/>
            <person name="Cheong K."/>
            <person name="Shin H.S."/>
            <person name="Kim S.B."/>
            <person name="Han K."/>
            <person name="Lee J."/>
            <person name="Park M."/>
            <person name="Lee H.A."/>
            <person name="Lee H.Y."/>
            <person name="Lee Y."/>
            <person name="Oh S."/>
            <person name="Lee J.H."/>
            <person name="Choi E."/>
            <person name="Choi E."/>
            <person name="Lee S.E."/>
            <person name="Jeon J."/>
            <person name="Kim H."/>
            <person name="Choi G."/>
            <person name="Song H."/>
            <person name="Lee J."/>
            <person name="Lee S.C."/>
            <person name="Kwon J.K."/>
            <person name="Lee H.Y."/>
            <person name="Koo N."/>
            <person name="Hong Y."/>
            <person name="Kim R.W."/>
            <person name="Kang W.H."/>
            <person name="Huh J.H."/>
            <person name="Kang B.C."/>
            <person name="Yang T.J."/>
            <person name="Lee Y.H."/>
            <person name="Bennetzen J.L."/>
            <person name="Choi D."/>
        </authorList>
    </citation>
    <scope>NUCLEOTIDE SEQUENCE [LARGE SCALE GENOMIC DNA]</scope>
    <source>
        <strain evidence="8">cv. PBC81</strain>
    </source>
</reference>
<comment type="similarity">
    <text evidence="1">Belongs to the TRAFAC class translation factor GTPase superfamily. Classic translation factor GTPase family. EF-Tu/EF-1A subfamily.</text>
</comment>
<protein>
    <submittedName>
        <fullName evidence="7">Elongation factor 1-alpha</fullName>
    </submittedName>
</protein>
<keyword evidence="5" id="KW-0342">GTP-binding</keyword>
<dbReference type="Proteomes" id="UP000224567">
    <property type="component" value="Unassembled WGS sequence"/>
</dbReference>
<dbReference type="GO" id="GO:0005525">
    <property type="term" value="F:GTP binding"/>
    <property type="evidence" value="ECO:0007669"/>
    <property type="project" value="UniProtKB-KW"/>
</dbReference>
<organism evidence="7 8">
    <name type="scientific">Capsicum baccatum</name>
    <name type="common">Peruvian pepper</name>
    <dbReference type="NCBI Taxonomy" id="33114"/>
    <lineage>
        <taxon>Eukaryota</taxon>
        <taxon>Viridiplantae</taxon>
        <taxon>Streptophyta</taxon>
        <taxon>Embryophyta</taxon>
        <taxon>Tracheophyta</taxon>
        <taxon>Spermatophyta</taxon>
        <taxon>Magnoliopsida</taxon>
        <taxon>eudicotyledons</taxon>
        <taxon>Gunneridae</taxon>
        <taxon>Pentapetalae</taxon>
        <taxon>asterids</taxon>
        <taxon>lamiids</taxon>
        <taxon>Solanales</taxon>
        <taxon>Solanaceae</taxon>
        <taxon>Solanoideae</taxon>
        <taxon>Capsiceae</taxon>
        <taxon>Capsicum</taxon>
    </lineage>
</organism>
<dbReference type="OrthoDB" id="5570111at2759"/>
<feature type="domain" description="GTP-eEF1A C-terminal" evidence="6">
    <location>
        <begin position="45"/>
        <end position="117"/>
    </location>
</feature>
<dbReference type="AlphaFoldDB" id="A0A2G2V1G8"/>